<dbReference type="PANTHER" id="PTHR19433">
    <property type="entry name" value="T-CELL RECEPTOR ALPHA CHAIN V REGION-RELATED"/>
    <property type="match status" value="1"/>
</dbReference>
<reference evidence="12 13" key="1">
    <citation type="submission" date="2025-04" db="UniProtKB">
        <authorList>
            <consortium name="RefSeq"/>
        </authorList>
    </citation>
    <scope>IDENTIFICATION</scope>
    <source>
        <tissue evidence="12 13">Brain</tissue>
    </source>
</reference>
<keyword evidence="7" id="KW-0325">Glycoprotein</keyword>
<dbReference type="AlphaFoldDB" id="A0AAJ8DU69"/>
<accession>A0AAJ8DU69</accession>
<sequence length="225" mass="24811">MMNFTLITALLICSFSWISVSVSESETMNAQPGQEVTLQCSNISKHETTTSWFRLVNRTKASCISVMIRSNGSPSYCNEIKTGKFEMSTNISTVSLKISHVDVSDSGLYFCGFRIDGHIIYSVIQLNVGGGDESHRQEKDRKSEAECDGITKLTSVILGGLTILLVMVIIGLVACRKLQMAAKEEKNSPRHENLGSDDLNYAAVTFCPKQRRGEVEPNVVYSATR</sequence>
<dbReference type="GO" id="GO:0009617">
    <property type="term" value="P:response to bacterium"/>
    <property type="evidence" value="ECO:0007669"/>
    <property type="project" value="TreeGrafter"/>
</dbReference>
<dbReference type="GO" id="GO:0002376">
    <property type="term" value="P:immune system process"/>
    <property type="evidence" value="ECO:0007669"/>
    <property type="project" value="UniProtKB-KW"/>
</dbReference>
<evidence type="ECO:0000256" key="4">
    <source>
        <dbReference type="ARBA" id="ARBA00022859"/>
    </source>
</evidence>
<evidence type="ECO:0000256" key="6">
    <source>
        <dbReference type="ARBA" id="ARBA00023157"/>
    </source>
</evidence>
<dbReference type="InterPro" id="IPR036179">
    <property type="entry name" value="Ig-like_dom_sf"/>
</dbReference>
<comment type="subcellular location">
    <subcellularLocation>
        <location evidence="1">Cell membrane</location>
    </subcellularLocation>
</comment>
<evidence type="ECO:0000313" key="12">
    <source>
        <dbReference type="RefSeq" id="XP_018550553.1"/>
    </source>
</evidence>
<dbReference type="InterPro" id="IPR007110">
    <property type="entry name" value="Ig-like_dom"/>
</dbReference>
<dbReference type="GeneID" id="108896017"/>
<dbReference type="InterPro" id="IPR052051">
    <property type="entry name" value="TCR_complex_component"/>
</dbReference>
<evidence type="ECO:0000256" key="3">
    <source>
        <dbReference type="ARBA" id="ARBA00022729"/>
    </source>
</evidence>
<dbReference type="SMART" id="SM00409">
    <property type="entry name" value="IG"/>
    <property type="match status" value="1"/>
</dbReference>
<dbReference type="PANTHER" id="PTHR19433:SF111">
    <property type="entry name" value="T CELL RECEPTOR ALPHA VARIABLE 4"/>
    <property type="match status" value="1"/>
</dbReference>
<dbReference type="InterPro" id="IPR013106">
    <property type="entry name" value="Ig_V-set"/>
</dbReference>
<dbReference type="GeneID" id="108882012"/>
<feature type="signal peptide" evidence="9">
    <location>
        <begin position="1"/>
        <end position="23"/>
    </location>
</feature>
<feature type="domain" description="Ig-like" evidence="10">
    <location>
        <begin position="18"/>
        <end position="111"/>
    </location>
</feature>
<dbReference type="InterPro" id="IPR013783">
    <property type="entry name" value="Ig-like_fold"/>
</dbReference>
<keyword evidence="5 8" id="KW-0472">Membrane</keyword>
<keyword evidence="3 9" id="KW-0732">Signal</keyword>
<evidence type="ECO:0000313" key="13">
    <source>
        <dbReference type="RefSeq" id="XP_050931603.1"/>
    </source>
</evidence>
<keyword evidence="6" id="KW-1015">Disulfide bond</keyword>
<dbReference type="Proteomes" id="UP000694890">
    <property type="component" value="Linkage group LG14"/>
</dbReference>
<evidence type="ECO:0000256" key="1">
    <source>
        <dbReference type="ARBA" id="ARBA00004236"/>
    </source>
</evidence>
<dbReference type="InterPro" id="IPR003599">
    <property type="entry name" value="Ig_sub"/>
</dbReference>
<feature type="transmembrane region" description="Helical" evidence="8">
    <location>
        <begin position="153"/>
        <end position="175"/>
    </location>
</feature>
<keyword evidence="2" id="KW-1003">Cell membrane</keyword>
<protein>
    <submittedName>
        <fullName evidence="13">Uncharacterized protein LOC108882012</fullName>
    </submittedName>
    <submittedName>
        <fullName evidence="12">Uncharacterized protein LOC108896017 isoform X1</fullName>
    </submittedName>
</protein>
<evidence type="ECO:0000256" key="8">
    <source>
        <dbReference type="SAM" id="Phobius"/>
    </source>
</evidence>
<dbReference type="PROSITE" id="PS50835">
    <property type="entry name" value="IG_LIKE"/>
    <property type="match status" value="1"/>
</dbReference>
<gene>
    <name evidence="13" type="primary">LOC108882012</name>
    <name evidence="12" type="synonym">LOC108896017</name>
</gene>
<dbReference type="GO" id="GO:0005886">
    <property type="term" value="C:plasma membrane"/>
    <property type="evidence" value="ECO:0007669"/>
    <property type="project" value="UniProtKB-SubCell"/>
</dbReference>
<dbReference type="Gene3D" id="2.60.40.10">
    <property type="entry name" value="Immunoglobulins"/>
    <property type="match status" value="1"/>
</dbReference>
<evidence type="ECO:0000256" key="5">
    <source>
        <dbReference type="ARBA" id="ARBA00023136"/>
    </source>
</evidence>
<organism evidence="11 13">
    <name type="scientific">Lates calcarifer</name>
    <name type="common">Barramundi</name>
    <name type="synonym">Holocentrus calcarifer</name>
    <dbReference type="NCBI Taxonomy" id="8187"/>
    <lineage>
        <taxon>Eukaryota</taxon>
        <taxon>Metazoa</taxon>
        <taxon>Chordata</taxon>
        <taxon>Craniata</taxon>
        <taxon>Vertebrata</taxon>
        <taxon>Euteleostomi</taxon>
        <taxon>Actinopterygii</taxon>
        <taxon>Neopterygii</taxon>
        <taxon>Teleostei</taxon>
        <taxon>Neoteleostei</taxon>
        <taxon>Acanthomorphata</taxon>
        <taxon>Carangaria</taxon>
        <taxon>Carangaria incertae sedis</taxon>
        <taxon>Centropomidae</taxon>
        <taxon>Lates</taxon>
    </lineage>
</organism>
<keyword evidence="8" id="KW-1133">Transmembrane helix</keyword>
<evidence type="ECO:0000313" key="11">
    <source>
        <dbReference type="Proteomes" id="UP000694890"/>
    </source>
</evidence>
<dbReference type="Pfam" id="PF07686">
    <property type="entry name" value="V-set"/>
    <property type="match status" value="1"/>
</dbReference>
<feature type="chain" id="PRO_5044710011" evidence="9">
    <location>
        <begin position="24"/>
        <end position="225"/>
    </location>
</feature>
<proteinExistence type="predicted"/>
<dbReference type="RefSeq" id="XP_018550553.1">
    <property type="nucleotide sequence ID" value="XM_018695037.2"/>
</dbReference>
<keyword evidence="4" id="KW-0391">Immunity</keyword>
<evidence type="ECO:0000256" key="2">
    <source>
        <dbReference type="ARBA" id="ARBA00022475"/>
    </source>
</evidence>
<evidence type="ECO:0000259" key="10">
    <source>
        <dbReference type="PROSITE" id="PS50835"/>
    </source>
</evidence>
<keyword evidence="8" id="KW-0812">Transmembrane</keyword>
<dbReference type="KEGG" id="lcf:108882012"/>
<dbReference type="SUPFAM" id="SSF48726">
    <property type="entry name" value="Immunoglobulin"/>
    <property type="match status" value="1"/>
</dbReference>
<name>A0AAJ8DU69_LATCA</name>
<evidence type="ECO:0000256" key="7">
    <source>
        <dbReference type="ARBA" id="ARBA00023180"/>
    </source>
</evidence>
<dbReference type="KEGG" id="lcf:108896017"/>
<evidence type="ECO:0000256" key="9">
    <source>
        <dbReference type="SAM" id="SignalP"/>
    </source>
</evidence>
<dbReference type="RefSeq" id="XP_050931603.1">
    <property type="nucleotide sequence ID" value="XM_051075646.1"/>
</dbReference>